<keyword evidence="1" id="KW-1185">Reference proteome</keyword>
<name>A0A6P8XZB3_THRPL</name>
<evidence type="ECO:0000313" key="1">
    <source>
        <dbReference type="Proteomes" id="UP000515158"/>
    </source>
</evidence>
<dbReference type="RefSeq" id="XP_034232473.1">
    <property type="nucleotide sequence ID" value="XM_034376582.1"/>
</dbReference>
<reference evidence="2" key="1">
    <citation type="submission" date="2025-08" db="UniProtKB">
        <authorList>
            <consortium name="RefSeq"/>
        </authorList>
    </citation>
    <scope>IDENTIFICATION</scope>
    <source>
        <tissue evidence="2">Total insect</tissue>
    </source>
</reference>
<proteinExistence type="predicted"/>
<sequence>MEARLTKKFEAILDKVSNQKLETQDKEHKILALLENLDEPKEKSLEDKILEKLESLSVAAGKPGQSENICGVQEDWDGQDECDWDGQDECDWDGQDECDWDGEDQDDWGDPCQGAWGGQGQGSWGTRAYRGACFACYSLDHKIAQCPIMQNFQNE</sequence>
<gene>
    <name evidence="2" type="primary">LOC117640242</name>
</gene>
<dbReference type="KEGG" id="tpal:117640242"/>
<accession>A0A6P8XZB3</accession>
<dbReference type="InParanoid" id="A0A6P8XZB3"/>
<organism evidence="2">
    <name type="scientific">Thrips palmi</name>
    <name type="common">Melon thrips</name>
    <dbReference type="NCBI Taxonomy" id="161013"/>
    <lineage>
        <taxon>Eukaryota</taxon>
        <taxon>Metazoa</taxon>
        <taxon>Ecdysozoa</taxon>
        <taxon>Arthropoda</taxon>
        <taxon>Hexapoda</taxon>
        <taxon>Insecta</taxon>
        <taxon>Pterygota</taxon>
        <taxon>Neoptera</taxon>
        <taxon>Paraneoptera</taxon>
        <taxon>Thysanoptera</taxon>
        <taxon>Terebrantia</taxon>
        <taxon>Thripoidea</taxon>
        <taxon>Thripidae</taxon>
        <taxon>Thrips</taxon>
    </lineage>
</organism>
<dbReference type="GeneID" id="117640242"/>
<dbReference type="Proteomes" id="UP000515158">
    <property type="component" value="Unplaced"/>
</dbReference>
<dbReference type="AlphaFoldDB" id="A0A6P8XZB3"/>
<evidence type="ECO:0000313" key="2">
    <source>
        <dbReference type="RefSeq" id="XP_034232473.1"/>
    </source>
</evidence>
<protein>
    <submittedName>
        <fullName evidence="2">Uncharacterized protein LOC117640242</fullName>
    </submittedName>
</protein>